<dbReference type="RefSeq" id="WP_230736253.1">
    <property type="nucleotide sequence ID" value="NZ_CP075567.1"/>
</dbReference>
<evidence type="ECO:0000313" key="3">
    <source>
        <dbReference type="Proteomes" id="UP001162907"/>
    </source>
</evidence>
<organism evidence="2 3">
    <name type="scientific">Pseudomonas fitomaticsae</name>
    <dbReference type="NCBI Taxonomy" id="2837969"/>
    <lineage>
        <taxon>Bacteria</taxon>
        <taxon>Pseudomonadati</taxon>
        <taxon>Pseudomonadota</taxon>
        <taxon>Gammaproteobacteria</taxon>
        <taxon>Pseudomonadales</taxon>
        <taxon>Pseudomonadaceae</taxon>
        <taxon>Pseudomonas</taxon>
    </lineage>
</organism>
<evidence type="ECO:0000313" key="2">
    <source>
        <dbReference type="EMBL" id="UFQ01794.1"/>
    </source>
</evidence>
<name>A0ABY3Q6Z3_9PSED</name>
<sequence length="55" mass="6036">MDYLVGTDGNDERYGMESDDQLDGSWSDDVYIVGSPADAQPAELARFLQVPLKSP</sequence>
<accession>A0ABY3Q6Z3</accession>
<dbReference type="Gene3D" id="2.150.10.10">
    <property type="entry name" value="Serralysin-like metalloprotease, C-terminal"/>
    <property type="match status" value="1"/>
</dbReference>
<protein>
    <submittedName>
        <fullName evidence="2">Uncharacterized protein</fullName>
    </submittedName>
</protein>
<dbReference type="InterPro" id="IPR011049">
    <property type="entry name" value="Serralysin-like_metalloprot_C"/>
</dbReference>
<dbReference type="Proteomes" id="UP001162907">
    <property type="component" value="Chromosome"/>
</dbReference>
<dbReference type="EMBL" id="CP075567">
    <property type="protein sequence ID" value="UFQ01794.1"/>
    <property type="molecule type" value="Genomic_DNA"/>
</dbReference>
<feature type="region of interest" description="Disordered" evidence="1">
    <location>
        <begin position="1"/>
        <end position="22"/>
    </location>
</feature>
<keyword evidence="3" id="KW-1185">Reference proteome</keyword>
<reference evidence="2 3" key="1">
    <citation type="journal article" date="2022" name="Int. J. Syst. Evol. Microbiol.">
        <title>Pseudomonas fitomaticsae sp. nov., isolated at Marimurtra Botanical Garden in Blanes, Catalonia, Spain.</title>
        <authorList>
            <person name="Atanasov K.E."/>
            <person name="Galbis D.M."/>
            <person name="Cornado D."/>
            <person name="Serpico A."/>
            <person name="Sanchez G."/>
            <person name="Bosch M."/>
            <person name="Ferrer A."/>
            <person name="Altabella T."/>
        </authorList>
    </citation>
    <scope>NUCLEOTIDE SEQUENCE [LARGE SCALE GENOMIC DNA]</scope>
    <source>
        <strain evidence="2 3">FIT81</strain>
    </source>
</reference>
<proteinExistence type="predicted"/>
<evidence type="ECO:0000256" key="1">
    <source>
        <dbReference type="SAM" id="MobiDB-lite"/>
    </source>
</evidence>
<gene>
    <name evidence="2" type="ORF">KJY40_08900</name>
</gene>
<dbReference type="SUPFAM" id="SSF51120">
    <property type="entry name" value="beta-Roll"/>
    <property type="match status" value="1"/>
</dbReference>